<evidence type="ECO:0000256" key="1">
    <source>
        <dbReference type="SAM" id="Phobius"/>
    </source>
</evidence>
<feature type="chain" id="PRO_5039179412" description="Prokaryotic phospholipase A2" evidence="2">
    <location>
        <begin position="22"/>
        <end position="224"/>
    </location>
</feature>
<dbReference type="GO" id="GO:0004623">
    <property type="term" value="F:phospholipase A2 activity"/>
    <property type="evidence" value="ECO:0007669"/>
    <property type="project" value="InterPro"/>
</dbReference>
<keyword evidence="4" id="KW-1185">Reference proteome</keyword>
<sequence length="224" mass="23500">MTTTTVRRLAATLALSGCAWATIDYADRPADTSFDPTHERAVVALVHEPGLAARQALPAGFADRKGYQPEVEHGALVNPSGDCSSPIPLPGYFTAACRQHDLGYDLIRDAAKTSGPLPASARRSVDDQFDRTTHAACEQRSNTVSRGVCDLWASSATLSVRINSWRQHWSTPGHESPLSVASGAAAVMFLGAGAALAGLGLGSTRRVIARSLTAVDGPTQAVHA</sequence>
<gene>
    <name evidence="3" type="ORF">VV02_13405</name>
</gene>
<dbReference type="GO" id="GO:0006644">
    <property type="term" value="P:phospholipid metabolic process"/>
    <property type="evidence" value="ECO:0007669"/>
    <property type="project" value="InterPro"/>
</dbReference>
<keyword evidence="2" id="KW-0732">Signal</keyword>
<dbReference type="STRING" id="571913.VV02_13405"/>
<protein>
    <recommendedName>
        <fullName evidence="5">Prokaryotic phospholipase A2</fullName>
    </recommendedName>
</protein>
<feature type="signal peptide" evidence="2">
    <location>
        <begin position="1"/>
        <end position="21"/>
    </location>
</feature>
<dbReference type="KEGG" id="lmoi:VV02_13405"/>
<evidence type="ECO:0000256" key="2">
    <source>
        <dbReference type="SAM" id="SignalP"/>
    </source>
</evidence>
<evidence type="ECO:0000313" key="3">
    <source>
        <dbReference type="EMBL" id="AKU16627.1"/>
    </source>
</evidence>
<dbReference type="SUPFAM" id="SSF48619">
    <property type="entry name" value="Phospholipase A2, PLA2"/>
    <property type="match status" value="1"/>
</dbReference>
<proteinExistence type="predicted"/>
<evidence type="ECO:0000313" key="4">
    <source>
        <dbReference type="Proteomes" id="UP000066480"/>
    </source>
</evidence>
<evidence type="ECO:0008006" key="5">
    <source>
        <dbReference type="Google" id="ProtNLM"/>
    </source>
</evidence>
<dbReference type="InterPro" id="IPR036444">
    <property type="entry name" value="PLipase_A2_dom_sf"/>
</dbReference>
<accession>A0A0K1JIT6</accession>
<keyword evidence="1" id="KW-1133">Transmembrane helix</keyword>
<dbReference type="GO" id="GO:0050482">
    <property type="term" value="P:arachidonate secretion"/>
    <property type="evidence" value="ECO:0007669"/>
    <property type="project" value="InterPro"/>
</dbReference>
<keyword evidence="1" id="KW-0812">Transmembrane</keyword>
<name>A0A0K1JIT6_9MICO</name>
<dbReference type="RefSeq" id="WP_052592135.1">
    <property type="nucleotide sequence ID" value="NZ_CP011112.1"/>
</dbReference>
<dbReference type="Proteomes" id="UP000066480">
    <property type="component" value="Chromosome"/>
</dbReference>
<reference evidence="3 4" key="1">
    <citation type="submission" date="2015-03" db="EMBL/GenBank/DDBJ databases">
        <title>Luteipulveratus halotolerans sp. nov., a novel actinobacterium (Dermacoccaceae) from Sarawak, Malaysia.</title>
        <authorList>
            <person name="Juboi H."/>
            <person name="Basik A."/>
            <person name="Shamsul S.S."/>
            <person name="Arnold P."/>
            <person name="Schmitt E.K."/>
            <person name="Sanglier J.-J."/>
            <person name="Yeo T."/>
        </authorList>
    </citation>
    <scope>NUCLEOTIDE SEQUENCE [LARGE SCALE GENOMIC DNA]</scope>
    <source>
        <strain evidence="3 4">MN07-A0370</strain>
    </source>
</reference>
<dbReference type="Gene3D" id="1.20.90.10">
    <property type="entry name" value="Phospholipase A2 domain"/>
    <property type="match status" value="1"/>
</dbReference>
<dbReference type="EMBL" id="CP011112">
    <property type="protein sequence ID" value="AKU16627.1"/>
    <property type="molecule type" value="Genomic_DNA"/>
</dbReference>
<dbReference type="PATRIC" id="fig|571913.6.peg.2726"/>
<feature type="transmembrane region" description="Helical" evidence="1">
    <location>
        <begin position="180"/>
        <end position="201"/>
    </location>
</feature>
<organism evidence="3 4">
    <name type="scientific">Luteipulveratus mongoliensis</name>
    <dbReference type="NCBI Taxonomy" id="571913"/>
    <lineage>
        <taxon>Bacteria</taxon>
        <taxon>Bacillati</taxon>
        <taxon>Actinomycetota</taxon>
        <taxon>Actinomycetes</taxon>
        <taxon>Micrococcales</taxon>
        <taxon>Dermacoccaceae</taxon>
        <taxon>Luteipulveratus</taxon>
    </lineage>
</organism>
<keyword evidence="1" id="KW-0472">Membrane</keyword>
<dbReference type="OrthoDB" id="3389925at2"/>
<dbReference type="AlphaFoldDB" id="A0A0K1JIT6"/>